<name>A0A1J8PX65_9AGAM</name>
<gene>
    <name evidence="1" type="ORF">AZE42_09664</name>
</gene>
<organism evidence="1 2">
    <name type="scientific">Rhizopogon vesiculosus</name>
    <dbReference type="NCBI Taxonomy" id="180088"/>
    <lineage>
        <taxon>Eukaryota</taxon>
        <taxon>Fungi</taxon>
        <taxon>Dikarya</taxon>
        <taxon>Basidiomycota</taxon>
        <taxon>Agaricomycotina</taxon>
        <taxon>Agaricomycetes</taxon>
        <taxon>Agaricomycetidae</taxon>
        <taxon>Boletales</taxon>
        <taxon>Suillineae</taxon>
        <taxon>Rhizopogonaceae</taxon>
        <taxon>Rhizopogon</taxon>
    </lineage>
</organism>
<accession>A0A1J8PX65</accession>
<proteinExistence type="predicted"/>
<dbReference type="AlphaFoldDB" id="A0A1J8PX65"/>
<evidence type="ECO:0000313" key="2">
    <source>
        <dbReference type="Proteomes" id="UP000183567"/>
    </source>
</evidence>
<dbReference type="Proteomes" id="UP000183567">
    <property type="component" value="Unassembled WGS sequence"/>
</dbReference>
<dbReference type="EMBL" id="LVVM01003989">
    <property type="protein sequence ID" value="OJA13894.1"/>
    <property type="molecule type" value="Genomic_DNA"/>
</dbReference>
<evidence type="ECO:0000313" key="1">
    <source>
        <dbReference type="EMBL" id="OJA13894.1"/>
    </source>
</evidence>
<comment type="caution">
    <text evidence="1">The sequence shown here is derived from an EMBL/GenBank/DDBJ whole genome shotgun (WGS) entry which is preliminary data.</text>
</comment>
<dbReference type="OrthoDB" id="10508323at2759"/>
<reference evidence="1 2" key="1">
    <citation type="submission" date="2016-03" db="EMBL/GenBank/DDBJ databases">
        <title>Comparative genomics of the ectomycorrhizal sister species Rhizopogon vinicolor and Rhizopogon vesiculosus (Basidiomycota: Boletales) reveals a divergence of the mating type B locus.</title>
        <authorList>
            <person name="Mujic A.B."/>
            <person name="Kuo A."/>
            <person name="Tritt A."/>
            <person name="Lipzen A."/>
            <person name="Chen C."/>
            <person name="Johnson J."/>
            <person name="Sharma A."/>
            <person name="Barry K."/>
            <person name="Grigoriev I.V."/>
            <person name="Spatafora J.W."/>
        </authorList>
    </citation>
    <scope>NUCLEOTIDE SEQUENCE [LARGE SCALE GENOMIC DNA]</scope>
    <source>
        <strain evidence="1 2">AM-OR11-056</strain>
    </source>
</reference>
<keyword evidence="2" id="KW-1185">Reference proteome</keyword>
<protein>
    <submittedName>
        <fullName evidence="1">Uncharacterized protein</fullName>
    </submittedName>
</protein>
<sequence length="67" mass="7482">MFFPVVRDLLKDVESADPDVRHHFDSDNSSALLKNLFHYPSAHNGPGTINQLIATQNGFYTHIVIGC</sequence>